<accession>A0A1R3KUF4</accession>
<dbReference type="STRING" id="93759.A0A1R3KUF4"/>
<evidence type="ECO:0000256" key="1">
    <source>
        <dbReference type="SAM" id="MobiDB-lite"/>
    </source>
</evidence>
<keyword evidence="3" id="KW-1185">Reference proteome</keyword>
<evidence type="ECO:0000313" key="2">
    <source>
        <dbReference type="EMBL" id="OMP10669.1"/>
    </source>
</evidence>
<gene>
    <name evidence="2" type="ORF">COLO4_04360</name>
</gene>
<dbReference type="PANTHER" id="PTHR48258:SF4">
    <property type="entry name" value="DUF4216 DOMAIN-CONTAINING PROTEIN"/>
    <property type="match status" value="1"/>
</dbReference>
<dbReference type="EMBL" id="AWUE01011402">
    <property type="protein sequence ID" value="OMP10669.1"/>
    <property type="molecule type" value="Genomic_DNA"/>
</dbReference>
<dbReference type="PANTHER" id="PTHR48258">
    <property type="entry name" value="DUF4218 DOMAIN-CONTAINING PROTEIN-RELATED"/>
    <property type="match status" value="1"/>
</dbReference>
<sequence>MDVKFKNVHCTSRRPRRNDERVNDPSLPAFSIFNYPGRFHGQPRARLLNQEELHVAHTYVLRNCPEVQPYYAMFVNYLRRQGHTAEEIDLGVDTHFHEWFKRFVQKESNGVTDPTLCSIAWGPSKKAKCWPAYFVNGYNFHTVAHGEWKATMNSGICVRSSDAHDHSSDFYGLLEDVVQIEYLGRGIRKHVYYTYPLEQHKKMFRLFSSVASNMLKKAYWQSPAFKKLSDQNTKNRLANGSNLTSGYRGGCVKTTVYVDRLTVKLDRLPYPNELFEVTHGTKKGTYPEGRAQDTIKRYDDALKAAVEAAGDDEVALAAIDKYQIWINVAGGSRGRVYGLGVLAQLGPRATVSPQFSTTQELKNTVQQLQQ</sequence>
<comment type="caution">
    <text evidence="2">The sequence shown here is derived from an EMBL/GenBank/DDBJ whole genome shotgun (WGS) entry which is preliminary data.</text>
</comment>
<dbReference type="AlphaFoldDB" id="A0A1R3KUF4"/>
<dbReference type="Proteomes" id="UP000187203">
    <property type="component" value="Unassembled WGS sequence"/>
</dbReference>
<reference evidence="3" key="1">
    <citation type="submission" date="2013-09" db="EMBL/GenBank/DDBJ databases">
        <title>Corchorus olitorius genome sequencing.</title>
        <authorList>
            <person name="Alam M."/>
            <person name="Haque M.S."/>
            <person name="Islam M.S."/>
            <person name="Emdad E.M."/>
            <person name="Islam M.M."/>
            <person name="Ahmed B."/>
            <person name="Halim A."/>
            <person name="Hossen Q.M.M."/>
            <person name="Hossain M.Z."/>
            <person name="Ahmed R."/>
            <person name="Khan M.M."/>
            <person name="Islam R."/>
            <person name="Rashid M.M."/>
            <person name="Khan S.A."/>
            <person name="Rahman M.S."/>
            <person name="Alam M."/>
            <person name="Yahiya A.S."/>
            <person name="Khan M.S."/>
            <person name="Azam M.S."/>
            <person name="Haque T."/>
            <person name="Lashkar M.Z.H."/>
            <person name="Akhand A.I."/>
            <person name="Morshed G."/>
            <person name="Roy S."/>
            <person name="Uddin K.S."/>
            <person name="Rabeya T."/>
            <person name="Hossain A.S."/>
            <person name="Chowdhury A."/>
            <person name="Snigdha A.R."/>
            <person name="Mortoza M.S."/>
            <person name="Matin S.A."/>
            <person name="Hoque S.M.E."/>
            <person name="Islam M.K."/>
            <person name="Roy D.K."/>
            <person name="Haider R."/>
            <person name="Moosa M.M."/>
            <person name="Elias S.M."/>
            <person name="Hasan A.M."/>
            <person name="Jahan S."/>
            <person name="Shafiuddin M."/>
            <person name="Mahmood N."/>
            <person name="Shommy N.S."/>
        </authorList>
    </citation>
    <scope>NUCLEOTIDE SEQUENCE [LARGE SCALE GENOMIC DNA]</scope>
    <source>
        <strain evidence="3">cv. O-4</strain>
    </source>
</reference>
<feature type="region of interest" description="Disordered" evidence="1">
    <location>
        <begin position="1"/>
        <end position="22"/>
    </location>
</feature>
<name>A0A1R3KUF4_9ROSI</name>
<evidence type="ECO:0000313" key="3">
    <source>
        <dbReference type="Proteomes" id="UP000187203"/>
    </source>
</evidence>
<protein>
    <submittedName>
        <fullName evidence="2">Transposase, Ptta/En/Spm, plant</fullName>
    </submittedName>
</protein>
<proteinExistence type="predicted"/>
<organism evidence="2 3">
    <name type="scientific">Corchorus olitorius</name>
    <dbReference type="NCBI Taxonomy" id="93759"/>
    <lineage>
        <taxon>Eukaryota</taxon>
        <taxon>Viridiplantae</taxon>
        <taxon>Streptophyta</taxon>
        <taxon>Embryophyta</taxon>
        <taxon>Tracheophyta</taxon>
        <taxon>Spermatophyta</taxon>
        <taxon>Magnoliopsida</taxon>
        <taxon>eudicotyledons</taxon>
        <taxon>Gunneridae</taxon>
        <taxon>Pentapetalae</taxon>
        <taxon>rosids</taxon>
        <taxon>malvids</taxon>
        <taxon>Malvales</taxon>
        <taxon>Malvaceae</taxon>
        <taxon>Grewioideae</taxon>
        <taxon>Apeibeae</taxon>
        <taxon>Corchorus</taxon>
    </lineage>
</organism>
<dbReference type="Pfam" id="PF03004">
    <property type="entry name" value="Transposase_24"/>
    <property type="match status" value="1"/>
</dbReference>
<dbReference type="InterPro" id="IPR004252">
    <property type="entry name" value="Probable_transposase_24"/>
</dbReference>
<dbReference type="OrthoDB" id="1100107at2759"/>